<comment type="caution">
    <text evidence="3">The sequence shown here is derived from an EMBL/GenBank/DDBJ whole genome shotgun (WGS) entry which is preliminary data.</text>
</comment>
<dbReference type="InterPro" id="IPR007751">
    <property type="entry name" value="DUF676_lipase-like"/>
</dbReference>
<dbReference type="InterPro" id="IPR026444">
    <property type="entry name" value="Secre_tail"/>
</dbReference>
<evidence type="ECO:0000313" key="3">
    <source>
        <dbReference type="EMBL" id="HER44272.1"/>
    </source>
</evidence>
<protein>
    <submittedName>
        <fullName evidence="3">T9SS type A sorting domain-containing protein</fullName>
    </submittedName>
</protein>
<reference evidence="3" key="1">
    <citation type="journal article" date="2020" name="mSystems">
        <title>Genome- and Community-Level Interaction Insights into Carbon Utilization and Element Cycling Functions of Hydrothermarchaeota in Hydrothermal Sediment.</title>
        <authorList>
            <person name="Zhou Z."/>
            <person name="Liu Y."/>
            <person name="Xu W."/>
            <person name="Pan J."/>
            <person name="Luo Z.H."/>
            <person name="Li M."/>
        </authorList>
    </citation>
    <scope>NUCLEOTIDE SEQUENCE [LARGE SCALE GENOMIC DNA]</scope>
    <source>
        <strain evidence="3">SpSt-1233</strain>
    </source>
</reference>
<dbReference type="SUPFAM" id="SSF53474">
    <property type="entry name" value="alpha/beta-Hydrolases"/>
    <property type="match status" value="1"/>
</dbReference>
<dbReference type="InterPro" id="IPR029058">
    <property type="entry name" value="AB_hydrolase_fold"/>
</dbReference>
<evidence type="ECO:0000259" key="2">
    <source>
        <dbReference type="Pfam" id="PF13860"/>
    </source>
</evidence>
<dbReference type="Pfam" id="PF13860">
    <property type="entry name" value="FlgD_ig"/>
    <property type="match status" value="1"/>
</dbReference>
<evidence type="ECO:0000259" key="1">
    <source>
        <dbReference type="Pfam" id="PF05057"/>
    </source>
</evidence>
<dbReference type="EMBL" id="DSEC01000534">
    <property type="protein sequence ID" value="HER44272.1"/>
    <property type="molecule type" value="Genomic_DNA"/>
</dbReference>
<feature type="domain" description="FlgD/Vpr Ig-like" evidence="2">
    <location>
        <begin position="341"/>
        <end position="395"/>
    </location>
</feature>
<feature type="domain" description="DUF676" evidence="1">
    <location>
        <begin position="9"/>
        <end position="66"/>
    </location>
</feature>
<dbReference type="AlphaFoldDB" id="A0A7V2AVZ1"/>
<dbReference type="Pfam" id="PF05057">
    <property type="entry name" value="DUF676"/>
    <property type="match status" value="1"/>
</dbReference>
<organism evidence="3">
    <name type="scientific">Eiseniibacteriota bacterium</name>
    <dbReference type="NCBI Taxonomy" id="2212470"/>
    <lineage>
        <taxon>Bacteria</taxon>
        <taxon>Candidatus Eiseniibacteriota</taxon>
    </lineage>
</organism>
<proteinExistence type="predicted"/>
<gene>
    <name evidence="3" type="ORF">ENO08_07425</name>
</gene>
<dbReference type="Proteomes" id="UP000886069">
    <property type="component" value="Unassembled WGS sequence"/>
</dbReference>
<dbReference type="InterPro" id="IPR025965">
    <property type="entry name" value="FlgD/Vpr_Ig-like"/>
</dbReference>
<dbReference type="Gene3D" id="2.60.40.4070">
    <property type="match status" value="1"/>
</dbReference>
<dbReference type="NCBIfam" id="TIGR04183">
    <property type="entry name" value="Por_Secre_tail"/>
    <property type="match status" value="1"/>
</dbReference>
<accession>A0A7V2AVZ1</accession>
<dbReference type="Gene3D" id="3.40.50.1820">
    <property type="entry name" value="alpha/beta hydrolase"/>
    <property type="match status" value="1"/>
</dbReference>
<sequence length="408" mass="44469">MQRNAYVLVELLQHVRSLIPAHHDLAVIGASMGGLIARYALAYMEREGIDHRTRLFMSFDSPHRGANIPLGIQYWVEFFSEDSAEAAFLKDRLDSPAARQLLVYHATDPPGSTGEHDPLMDAFSTDLAAVGDYPEIPRKAAVANGSGYGAGQGFAAGDQLILYEYSSLLVDIIGNVWAVPDGLPGMVFDGLMDLIWPLPDSDMQVVVSGTDPYDSAPGGTRASMAQMDSTEAPYGDIAALHESHCFIPTVSALDLESADLFYDIAGDPSIMDITPFDAIYYAATNEEHVTITPGNAAWIIYEIEQGVTGIGKEEPPQAPFLRQNYPNPFNPRTRIDFVMPSAGRANVTVFDVRGRRVATILDGVLDEGRHSVSWDGRDSQGRSAAAGLYFYRLEACGTVLTRKMVLMK</sequence>
<name>A0A7V2AVZ1_UNCEI</name>